<evidence type="ECO:0000313" key="2">
    <source>
        <dbReference type="Proteomes" id="UP000009173"/>
    </source>
</evidence>
<protein>
    <submittedName>
        <fullName evidence="1">Uncharacterized protein</fullName>
    </submittedName>
</protein>
<evidence type="ECO:0000313" key="1">
    <source>
        <dbReference type="EMBL" id="ABM28697.1"/>
    </source>
</evidence>
<organism evidence="1 2">
    <name type="scientific">Nitratidesulfovibrio vulgaris (strain DP4)</name>
    <name type="common">Desulfovibrio vulgaris</name>
    <dbReference type="NCBI Taxonomy" id="391774"/>
    <lineage>
        <taxon>Bacteria</taxon>
        <taxon>Pseudomonadati</taxon>
        <taxon>Thermodesulfobacteriota</taxon>
        <taxon>Desulfovibrionia</taxon>
        <taxon>Desulfovibrionales</taxon>
        <taxon>Desulfovibrionaceae</taxon>
        <taxon>Nitratidesulfovibrio</taxon>
    </lineage>
</organism>
<dbReference type="AlphaFoldDB" id="A0A0H3A8V7"/>
<name>A0A0H3A8V7_NITV4</name>
<sequence length="150" mass="16809">MRPLADTESHKARRGLVNALERFKQVLPPCEIPVHELFDFIGRGSRVLNQIPDDLPGEDAEKPVACSNVRVIVWHVRVYLVAWKDALARKTGCAAGWRMVAVPMLRDRTTRGVALRMSMPDSRRQIPGPFRVGKGEGLQKMRCLGINGKV</sequence>
<accession>A0A0H3A8V7</accession>
<dbReference type="KEGG" id="dvl:Dvul_1680"/>
<dbReference type="Proteomes" id="UP000009173">
    <property type="component" value="Chromosome"/>
</dbReference>
<dbReference type="EMBL" id="CP000527">
    <property type="protein sequence ID" value="ABM28697.1"/>
    <property type="molecule type" value="Genomic_DNA"/>
</dbReference>
<gene>
    <name evidence="1" type="ordered locus">Dvul_1680</name>
</gene>
<dbReference type="HOGENOM" id="CLU_1989078_0_0_7"/>
<reference evidence="2" key="1">
    <citation type="journal article" date="2009" name="Environ. Microbiol.">
        <title>Contribution of mobile genetic elements to Desulfovibrio vulgaris genome plasticity.</title>
        <authorList>
            <person name="Walker C.B."/>
            <person name="Stolyar S."/>
            <person name="Chivian D."/>
            <person name="Pinel N."/>
            <person name="Gabster J.A."/>
            <person name="Dehal P.S."/>
            <person name="He Z."/>
            <person name="Yang Z.K."/>
            <person name="Yen H.C."/>
            <person name="Zhou J."/>
            <person name="Wall J.D."/>
            <person name="Hazen T.C."/>
            <person name="Arkin A.P."/>
            <person name="Stahl D.A."/>
        </authorList>
    </citation>
    <scope>NUCLEOTIDE SEQUENCE [LARGE SCALE GENOMIC DNA]</scope>
    <source>
        <strain evidence="2">DP4</strain>
    </source>
</reference>
<proteinExistence type="predicted"/>